<dbReference type="AlphaFoldDB" id="D3A1A3"/>
<proteinExistence type="predicted"/>
<organism evidence="1 2">
    <name type="scientific">Neisseria mucosa (strain ATCC 25996 / DSM 4631 / NCTC 10774 / M26)</name>
    <dbReference type="NCBI Taxonomy" id="546266"/>
    <lineage>
        <taxon>Bacteria</taxon>
        <taxon>Pseudomonadati</taxon>
        <taxon>Pseudomonadota</taxon>
        <taxon>Betaproteobacteria</taxon>
        <taxon>Neisseriales</taxon>
        <taxon>Neisseriaceae</taxon>
        <taxon>Neisseria</taxon>
    </lineage>
</organism>
<comment type="caution">
    <text evidence="1">The sequence shown here is derived from an EMBL/GenBank/DDBJ whole genome shotgun (WGS) entry which is preliminary data.</text>
</comment>
<feature type="non-terminal residue" evidence="1">
    <location>
        <position position="1"/>
    </location>
</feature>
<evidence type="ECO:0000313" key="1">
    <source>
        <dbReference type="EMBL" id="EFC86888.1"/>
    </source>
</evidence>
<evidence type="ECO:0000313" key="2">
    <source>
        <dbReference type="Proteomes" id="UP000003344"/>
    </source>
</evidence>
<accession>D3A1A3</accession>
<sequence>AQQRRSTSCLSRAIEGYANFGYRHSATVVRSRQITVDQANVDGHFIAMMLPVYMGCRDLSKIYVFINIFWMNFTRCFNNLPLKVNFARTFISSINRCSEQQRYGQCGQCFLPLNITESFKDIE</sequence>
<protein>
    <submittedName>
        <fullName evidence="1">Uncharacterized protein</fullName>
    </submittedName>
</protein>
<dbReference type="Proteomes" id="UP000003344">
    <property type="component" value="Unassembled WGS sequence"/>
</dbReference>
<name>D3A1A3_NEIM2</name>
<reference evidence="1 2" key="1">
    <citation type="submission" date="2009-10" db="EMBL/GenBank/DDBJ databases">
        <authorList>
            <person name="Weinstock G."/>
            <person name="Sodergren E."/>
            <person name="Clifton S."/>
            <person name="Fulton L."/>
            <person name="Fulton B."/>
            <person name="Courtney L."/>
            <person name="Fronick C."/>
            <person name="Harrison M."/>
            <person name="Strong C."/>
            <person name="Farmer C."/>
            <person name="Delahaunty K."/>
            <person name="Markovic C."/>
            <person name="Hall O."/>
            <person name="Minx P."/>
            <person name="Tomlinson C."/>
            <person name="Mitreva M."/>
            <person name="Nelson J."/>
            <person name="Hou S."/>
            <person name="Wollam A."/>
            <person name="Pepin K.H."/>
            <person name="Johnson M."/>
            <person name="Bhonagiri V."/>
            <person name="Nash W.E."/>
            <person name="Warren W."/>
            <person name="Chinwalla A."/>
            <person name="Mardis E.R."/>
            <person name="Wilson R.K."/>
        </authorList>
    </citation>
    <scope>NUCLEOTIDE SEQUENCE [LARGE SCALE GENOMIC DNA]</scope>
    <source>
        <strain evidence="2">ATCC 25996 / DSM 4631 / NCTC 10774 / M26</strain>
    </source>
</reference>
<gene>
    <name evidence="1" type="ORF">NEIMUCOT_06697</name>
</gene>
<dbReference type="EMBL" id="ACDX02000056">
    <property type="protein sequence ID" value="EFC86888.1"/>
    <property type="molecule type" value="Genomic_DNA"/>
</dbReference>